<organism evidence="1 2">
    <name type="scientific">Gracilariopsis chorda</name>
    <dbReference type="NCBI Taxonomy" id="448386"/>
    <lineage>
        <taxon>Eukaryota</taxon>
        <taxon>Rhodophyta</taxon>
        <taxon>Florideophyceae</taxon>
        <taxon>Rhodymeniophycidae</taxon>
        <taxon>Gracilariales</taxon>
        <taxon>Gracilariaceae</taxon>
        <taxon>Gracilariopsis</taxon>
    </lineage>
</organism>
<proteinExistence type="predicted"/>
<evidence type="ECO:0000313" key="1">
    <source>
        <dbReference type="EMBL" id="PXF40420.1"/>
    </source>
</evidence>
<name>A0A2V3IGZ9_9FLOR</name>
<dbReference type="EMBL" id="NBIV01000298">
    <property type="protein sequence ID" value="PXF40420.1"/>
    <property type="molecule type" value="Genomic_DNA"/>
</dbReference>
<accession>A0A2V3IGZ9</accession>
<gene>
    <name evidence="1" type="ORF">BWQ96_09880</name>
</gene>
<dbReference type="AlphaFoldDB" id="A0A2V3IGZ9"/>
<keyword evidence="2" id="KW-1185">Reference proteome</keyword>
<comment type="caution">
    <text evidence="1">The sequence shown here is derived from an EMBL/GenBank/DDBJ whole genome shotgun (WGS) entry which is preliminary data.</text>
</comment>
<reference evidence="1 2" key="1">
    <citation type="journal article" date="2018" name="Mol. Biol. Evol.">
        <title>Analysis of the draft genome of the red seaweed Gracilariopsis chorda provides insights into genome size evolution in Rhodophyta.</title>
        <authorList>
            <person name="Lee J."/>
            <person name="Yang E.C."/>
            <person name="Graf L."/>
            <person name="Yang J.H."/>
            <person name="Qiu H."/>
            <person name="Zel Zion U."/>
            <person name="Chan C.X."/>
            <person name="Stephens T.G."/>
            <person name="Weber A.P.M."/>
            <person name="Boo G.H."/>
            <person name="Boo S.M."/>
            <person name="Kim K.M."/>
            <person name="Shin Y."/>
            <person name="Jung M."/>
            <person name="Lee S.J."/>
            <person name="Yim H.S."/>
            <person name="Lee J.H."/>
            <person name="Bhattacharya D."/>
            <person name="Yoon H.S."/>
        </authorList>
    </citation>
    <scope>NUCLEOTIDE SEQUENCE [LARGE SCALE GENOMIC DNA]</scope>
    <source>
        <strain evidence="1 2">SKKU-2015</strain>
        <tissue evidence="1">Whole body</tissue>
    </source>
</reference>
<dbReference type="Proteomes" id="UP000247409">
    <property type="component" value="Unassembled WGS sequence"/>
</dbReference>
<evidence type="ECO:0000313" key="2">
    <source>
        <dbReference type="Proteomes" id="UP000247409"/>
    </source>
</evidence>
<sequence>MDFKPVRMFLTASSRRSIINNYSDKYWNLSGQKASFYRFKDLAEFVSEYGPVNLRIGKEGKDKDWEYGISNVKKLKLFTKDSVSRSALLRFIRDELKLV</sequence>
<protein>
    <submittedName>
        <fullName evidence="1">Uncharacterized protein</fullName>
    </submittedName>
</protein>